<name>A0ABT8A6R7_9PROT</name>
<comment type="caution">
    <text evidence="1">The sequence shown here is derived from an EMBL/GenBank/DDBJ whole genome shotgun (WGS) entry which is preliminary data.</text>
</comment>
<dbReference type="Pfam" id="PF21973">
    <property type="entry name" value="DUF6925"/>
    <property type="match status" value="1"/>
</dbReference>
<dbReference type="EMBL" id="JAUFPN010000147">
    <property type="protein sequence ID" value="MDN3565410.1"/>
    <property type="molecule type" value="Genomic_DNA"/>
</dbReference>
<accession>A0ABT8A6R7</accession>
<evidence type="ECO:0000313" key="2">
    <source>
        <dbReference type="Proteomes" id="UP001529369"/>
    </source>
</evidence>
<organism evidence="1 2">
    <name type="scientific">Paeniroseomonas aquatica</name>
    <dbReference type="NCBI Taxonomy" id="373043"/>
    <lineage>
        <taxon>Bacteria</taxon>
        <taxon>Pseudomonadati</taxon>
        <taxon>Pseudomonadota</taxon>
        <taxon>Alphaproteobacteria</taxon>
        <taxon>Acetobacterales</taxon>
        <taxon>Acetobacteraceae</taxon>
        <taxon>Paeniroseomonas</taxon>
    </lineage>
</organism>
<dbReference type="Proteomes" id="UP001529369">
    <property type="component" value="Unassembled WGS sequence"/>
</dbReference>
<gene>
    <name evidence="1" type="ORF">QWZ14_13660</name>
</gene>
<keyword evidence="2" id="KW-1185">Reference proteome</keyword>
<proteinExistence type="predicted"/>
<evidence type="ECO:0000313" key="1">
    <source>
        <dbReference type="EMBL" id="MDN3565410.1"/>
    </source>
</evidence>
<sequence>MTPIAALSSALADPETGWGIGVLGAIGEFCRDAGEACEDADTAAGFRRVTPRGGIAIRPDHPAFRLIAWEEPSPAAGLWRQGAGMCLPEAEAAIGGAAVVTELGPDTMALRPEDRGDILFDMGVGFAHLRACVRTADPVLLAALRAGAGTPLFDPENPGGAAILVASPHRVFLSRLARIEVYQPIPPPDGKSPVGPHTHLLPGLLRAHRAHGATRPLPEGWVSCLDLYPAHPLRDAVEAPRPFDPARHAAFQALLADFGLPELRAEKARLAAAVRANMAPAEFIPAGDRHGRAAARITLRQLGWTEPTLPALPAWQVALEPAAAG</sequence>
<dbReference type="RefSeq" id="WP_290317241.1">
    <property type="nucleotide sequence ID" value="NZ_JAUFPN010000147.1"/>
</dbReference>
<reference evidence="2" key="1">
    <citation type="journal article" date="2019" name="Int. J. Syst. Evol. Microbiol.">
        <title>The Global Catalogue of Microorganisms (GCM) 10K type strain sequencing project: providing services to taxonomists for standard genome sequencing and annotation.</title>
        <authorList>
            <consortium name="The Broad Institute Genomics Platform"/>
            <consortium name="The Broad Institute Genome Sequencing Center for Infectious Disease"/>
            <person name="Wu L."/>
            <person name="Ma J."/>
        </authorList>
    </citation>
    <scope>NUCLEOTIDE SEQUENCE [LARGE SCALE GENOMIC DNA]</scope>
    <source>
        <strain evidence="2">CECT 7131</strain>
    </source>
</reference>
<dbReference type="InterPro" id="IPR053838">
    <property type="entry name" value="DUF6925"/>
</dbReference>
<protein>
    <submittedName>
        <fullName evidence="1">Uncharacterized protein</fullName>
    </submittedName>
</protein>